<dbReference type="Pfam" id="PF05977">
    <property type="entry name" value="MFS_3"/>
    <property type="match status" value="1"/>
</dbReference>
<comment type="subcellular location">
    <subcellularLocation>
        <location evidence="1">Cell membrane</location>
        <topology evidence="1">Multi-pass membrane protein</topology>
    </subcellularLocation>
</comment>
<dbReference type="CDD" id="cd06173">
    <property type="entry name" value="MFS_MefA_like"/>
    <property type="match status" value="1"/>
</dbReference>
<keyword evidence="2" id="KW-0813">Transport</keyword>
<dbReference type="PROSITE" id="PS50850">
    <property type="entry name" value="MFS"/>
    <property type="match status" value="1"/>
</dbReference>
<evidence type="ECO:0000256" key="3">
    <source>
        <dbReference type="ARBA" id="ARBA00022475"/>
    </source>
</evidence>
<accession>A0A849I7V5</accession>
<proteinExistence type="predicted"/>
<evidence type="ECO:0000259" key="8">
    <source>
        <dbReference type="PROSITE" id="PS50850"/>
    </source>
</evidence>
<dbReference type="InterPro" id="IPR010290">
    <property type="entry name" value="TM_effector"/>
</dbReference>
<dbReference type="EMBL" id="JABEPP010000002">
    <property type="protein sequence ID" value="NNM72375.1"/>
    <property type="molecule type" value="Genomic_DNA"/>
</dbReference>
<evidence type="ECO:0000256" key="4">
    <source>
        <dbReference type="ARBA" id="ARBA00022692"/>
    </source>
</evidence>
<evidence type="ECO:0000313" key="9">
    <source>
        <dbReference type="EMBL" id="NNM72375.1"/>
    </source>
</evidence>
<protein>
    <submittedName>
        <fullName evidence="9">MFS transporter</fullName>
    </submittedName>
</protein>
<dbReference type="InterPro" id="IPR036259">
    <property type="entry name" value="MFS_trans_sf"/>
</dbReference>
<feature type="transmembrane region" description="Helical" evidence="7">
    <location>
        <begin position="63"/>
        <end position="84"/>
    </location>
</feature>
<feature type="transmembrane region" description="Helical" evidence="7">
    <location>
        <begin position="393"/>
        <end position="413"/>
    </location>
</feature>
<keyword evidence="10" id="KW-1185">Reference proteome</keyword>
<reference evidence="9 10" key="1">
    <citation type="submission" date="2020-04" db="EMBL/GenBank/DDBJ databases">
        <title>Enterovirga sp. isolate from soil.</title>
        <authorList>
            <person name="Chea S."/>
            <person name="Kim D.-U."/>
        </authorList>
    </citation>
    <scope>NUCLEOTIDE SEQUENCE [LARGE SCALE GENOMIC DNA]</scope>
    <source>
        <strain evidence="9 10">DB1703</strain>
    </source>
</reference>
<feature type="transmembrane region" description="Helical" evidence="7">
    <location>
        <begin position="267"/>
        <end position="289"/>
    </location>
</feature>
<dbReference type="PANTHER" id="PTHR23513">
    <property type="entry name" value="INTEGRAL MEMBRANE EFFLUX PROTEIN-RELATED"/>
    <property type="match status" value="1"/>
</dbReference>
<dbReference type="GO" id="GO:0005886">
    <property type="term" value="C:plasma membrane"/>
    <property type="evidence" value="ECO:0007669"/>
    <property type="project" value="UniProtKB-SubCell"/>
</dbReference>
<evidence type="ECO:0000256" key="6">
    <source>
        <dbReference type="ARBA" id="ARBA00023136"/>
    </source>
</evidence>
<dbReference type="Gene3D" id="1.20.1250.20">
    <property type="entry name" value="MFS general substrate transporter like domains"/>
    <property type="match status" value="1"/>
</dbReference>
<evidence type="ECO:0000256" key="1">
    <source>
        <dbReference type="ARBA" id="ARBA00004651"/>
    </source>
</evidence>
<keyword evidence="4 7" id="KW-0812">Transmembrane</keyword>
<dbReference type="AlphaFoldDB" id="A0A849I7V5"/>
<organism evidence="9 10">
    <name type="scientific">Enterovirga aerilata</name>
    <dbReference type="NCBI Taxonomy" id="2730920"/>
    <lineage>
        <taxon>Bacteria</taxon>
        <taxon>Pseudomonadati</taxon>
        <taxon>Pseudomonadota</taxon>
        <taxon>Alphaproteobacteria</taxon>
        <taxon>Hyphomicrobiales</taxon>
        <taxon>Methylobacteriaceae</taxon>
        <taxon>Enterovirga</taxon>
    </lineage>
</organism>
<dbReference type="GO" id="GO:0022857">
    <property type="term" value="F:transmembrane transporter activity"/>
    <property type="evidence" value="ECO:0007669"/>
    <property type="project" value="InterPro"/>
</dbReference>
<gene>
    <name evidence="9" type="ORF">HJG44_08210</name>
</gene>
<dbReference type="PANTHER" id="PTHR23513:SF6">
    <property type="entry name" value="MAJOR FACILITATOR SUPERFAMILY ASSOCIATED DOMAIN-CONTAINING PROTEIN"/>
    <property type="match status" value="1"/>
</dbReference>
<feature type="domain" description="Major facilitator superfamily (MFS) profile" evidence="8">
    <location>
        <begin position="1"/>
        <end position="414"/>
    </location>
</feature>
<keyword evidence="5 7" id="KW-1133">Transmembrane helix</keyword>
<evidence type="ECO:0000256" key="7">
    <source>
        <dbReference type="SAM" id="Phobius"/>
    </source>
</evidence>
<sequence>MRTGRPPQSGFRLLPSYASPTLPAAFRRLAWSNLAAQSAEQIALAASPIIAVLAFGADEGEAGLLQVAQTLPFVLFAIPIGLLADRVSRPGLMAGAEALRVVSLVAIIACAAGGWLNLPVLALLGFVGACGTVGYSVAAPALVPALVRPQQLPAANSRIELARTVAFMAGPALGGALVGWAGVSFAFGCAAALSVAAVLLLLGVREPGRPAAVLGRQPLRDIAEGARFVFTHPLLRPIFVTQIVFNTAFFVVLAVFVPYAVRHLGLSAAGIGIVLAAYGAGMIAGALLSPRLVHGLRFGTVLGLGPVAGFAASAVLALTIWLPWPWLAGFGWLLLGIGPIQWTISTTTLRQLVTPADLLGRVSAINITSYGARPLGAAIGAGVGAVAGAETALLLAAFLFLAQAAMVWVSPLVRLKERPAMAA</sequence>
<dbReference type="Proteomes" id="UP000564885">
    <property type="component" value="Unassembled WGS sequence"/>
</dbReference>
<feature type="transmembrane region" description="Helical" evidence="7">
    <location>
        <begin position="243"/>
        <end position="261"/>
    </location>
</feature>
<evidence type="ECO:0000313" key="10">
    <source>
        <dbReference type="Proteomes" id="UP000564885"/>
    </source>
</evidence>
<feature type="transmembrane region" description="Helical" evidence="7">
    <location>
        <begin position="122"/>
        <end position="147"/>
    </location>
</feature>
<feature type="transmembrane region" description="Helical" evidence="7">
    <location>
        <begin position="96"/>
        <end position="116"/>
    </location>
</feature>
<keyword evidence="3" id="KW-1003">Cell membrane</keyword>
<evidence type="ECO:0000256" key="2">
    <source>
        <dbReference type="ARBA" id="ARBA00022448"/>
    </source>
</evidence>
<feature type="transmembrane region" description="Helical" evidence="7">
    <location>
        <begin position="159"/>
        <end position="179"/>
    </location>
</feature>
<dbReference type="SUPFAM" id="SSF103473">
    <property type="entry name" value="MFS general substrate transporter"/>
    <property type="match status" value="1"/>
</dbReference>
<keyword evidence="6 7" id="KW-0472">Membrane</keyword>
<evidence type="ECO:0000256" key="5">
    <source>
        <dbReference type="ARBA" id="ARBA00022989"/>
    </source>
</evidence>
<name>A0A849I7V5_9HYPH</name>
<feature type="transmembrane region" description="Helical" evidence="7">
    <location>
        <begin position="301"/>
        <end position="324"/>
    </location>
</feature>
<dbReference type="InterPro" id="IPR020846">
    <property type="entry name" value="MFS_dom"/>
</dbReference>
<comment type="caution">
    <text evidence="9">The sequence shown here is derived from an EMBL/GenBank/DDBJ whole genome shotgun (WGS) entry which is preliminary data.</text>
</comment>
<feature type="transmembrane region" description="Helical" evidence="7">
    <location>
        <begin position="330"/>
        <end position="349"/>
    </location>
</feature>